<protein>
    <submittedName>
        <fullName evidence="2">Uncharacterized protein</fullName>
    </submittedName>
</protein>
<evidence type="ECO:0000256" key="1">
    <source>
        <dbReference type="SAM" id="MobiDB-lite"/>
    </source>
</evidence>
<name>A0A5B7KG36_PORTR</name>
<evidence type="ECO:0000313" key="2">
    <source>
        <dbReference type="EMBL" id="MPD05677.1"/>
    </source>
</evidence>
<feature type="compositionally biased region" description="Low complexity" evidence="1">
    <location>
        <begin position="1"/>
        <end position="15"/>
    </location>
</feature>
<gene>
    <name evidence="2" type="ORF">E2C01_101435</name>
</gene>
<evidence type="ECO:0000313" key="3">
    <source>
        <dbReference type="Proteomes" id="UP000324222"/>
    </source>
</evidence>
<dbReference type="Proteomes" id="UP000324222">
    <property type="component" value="Unassembled WGS sequence"/>
</dbReference>
<feature type="region of interest" description="Disordered" evidence="1">
    <location>
        <begin position="1"/>
        <end position="56"/>
    </location>
</feature>
<reference evidence="2 3" key="1">
    <citation type="submission" date="2019-05" db="EMBL/GenBank/DDBJ databases">
        <title>Another draft genome of Portunus trituberculatus and its Hox gene families provides insights of decapod evolution.</title>
        <authorList>
            <person name="Jeong J.-H."/>
            <person name="Song I."/>
            <person name="Kim S."/>
            <person name="Choi T."/>
            <person name="Kim D."/>
            <person name="Ryu S."/>
            <person name="Kim W."/>
        </authorList>
    </citation>
    <scope>NUCLEOTIDE SEQUENCE [LARGE SCALE GENOMIC DNA]</scope>
    <source>
        <tissue evidence="2">Muscle</tissue>
    </source>
</reference>
<proteinExistence type="predicted"/>
<dbReference type="AlphaFoldDB" id="A0A5B7KG36"/>
<sequence length="78" mass="8694">MQIAASGHSSALSGLKRMKRSGTETRPSRSGQTVTRGASRSVHLHTHHTGYRKTPTSPIEVRCVKWSHMHFILEAGWE</sequence>
<feature type="compositionally biased region" description="Polar residues" evidence="1">
    <location>
        <begin position="28"/>
        <end position="38"/>
    </location>
</feature>
<feature type="compositionally biased region" description="Basic residues" evidence="1">
    <location>
        <begin position="42"/>
        <end position="51"/>
    </location>
</feature>
<accession>A0A5B7KG36</accession>
<organism evidence="2 3">
    <name type="scientific">Portunus trituberculatus</name>
    <name type="common">Swimming crab</name>
    <name type="synonym">Neptunus trituberculatus</name>
    <dbReference type="NCBI Taxonomy" id="210409"/>
    <lineage>
        <taxon>Eukaryota</taxon>
        <taxon>Metazoa</taxon>
        <taxon>Ecdysozoa</taxon>
        <taxon>Arthropoda</taxon>
        <taxon>Crustacea</taxon>
        <taxon>Multicrustacea</taxon>
        <taxon>Malacostraca</taxon>
        <taxon>Eumalacostraca</taxon>
        <taxon>Eucarida</taxon>
        <taxon>Decapoda</taxon>
        <taxon>Pleocyemata</taxon>
        <taxon>Brachyura</taxon>
        <taxon>Eubrachyura</taxon>
        <taxon>Portunoidea</taxon>
        <taxon>Portunidae</taxon>
        <taxon>Portuninae</taxon>
        <taxon>Portunus</taxon>
    </lineage>
</organism>
<dbReference type="EMBL" id="VSRR010147144">
    <property type="protein sequence ID" value="MPD05677.1"/>
    <property type="molecule type" value="Genomic_DNA"/>
</dbReference>
<keyword evidence="3" id="KW-1185">Reference proteome</keyword>
<comment type="caution">
    <text evidence="2">The sequence shown here is derived from an EMBL/GenBank/DDBJ whole genome shotgun (WGS) entry which is preliminary data.</text>
</comment>